<evidence type="ECO:0000313" key="2">
    <source>
        <dbReference type="EMBL" id="RMH87770.1"/>
    </source>
</evidence>
<dbReference type="AlphaFoldDB" id="A0A3M2HJK3"/>
<feature type="transmembrane region" description="Helical" evidence="1">
    <location>
        <begin position="34"/>
        <end position="52"/>
    </location>
</feature>
<reference evidence="2 3" key="1">
    <citation type="submission" date="2018-10" db="EMBL/GenBank/DDBJ databases">
        <title>Pseudomonas zhaodongensis NEAU-ST5-21(T) genome.</title>
        <authorList>
            <person name="Peng J."/>
            <person name="Liu Z.-P."/>
        </authorList>
    </citation>
    <scope>NUCLEOTIDE SEQUENCE [LARGE SCALE GENOMIC DNA]</scope>
    <source>
        <strain evidence="2 3">NEAU-ST5-21</strain>
    </source>
</reference>
<keyword evidence="1" id="KW-0812">Transmembrane</keyword>
<proteinExistence type="predicted"/>
<sequence>MVLLMLASTSAFWSLIIAGVIKITFELSERVAVLYIGGGIFFSIFLLGIFNYKKIAIYVR</sequence>
<name>A0A3M2HJK3_9GAMM</name>
<evidence type="ECO:0000256" key="1">
    <source>
        <dbReference type="SAM" id="Phobius"/>
    </source>
</evidence>
<dbReference type="Proteomes" id="UP000269774">
    <property type="component" value="Unassembled WGS sequence"/>
</dbReference>
<keyword evidence="1" id="KW-1133">Transmembrane helix</keyword>
<keyword evidence="3" id="KW-1185">Reference proteome</keyword>
<evidence type="ECO:0000313" key="3">
    <source>
        <dbReference type="Proteomes" id="UP000269774"/>
    </source>
</evidence>
<protein>
    <submittedName>
        <fullName evidence="2">Uncharacterized protein</fullName>
    </submittedName>
</protein>
<comment type="caution">
    <text evidence="2">The sequence shown here is derived from an EMBL/GenBank/DDBJ whole genome shotgun (WGS) entry which is preliminary data.</text>
</comment>
<dbReference type="EMBL" id="RFFM01000008">
    <property type="protein sequence ID" value="RMH87770.1"/>
    <property type="molecule type" value="Genomic_DNA"/>
</dbReference>
<keyword evidence="1" id="KW-0472">Membrane</keyword>
<organism evidence="2 3">
    <name type="scientific">Stutzerimonas zhaodongensis</name>
    <dbReference type="NCBI Taxonomy" id="1176257"/>
    <lineage>
        <taxon>Bacteria</taxon>
        <taxon>Pseudomonadati</taxon>
        <taxon>Pseudomonadota</taxon>
        <taxon>Gammaproteobacteria</taxon>
        <taxon>Pseudomonadales</taxon>
        <taxon>Pseudomonadaceae</taxon>
        <taxon>Stutzerimonas</taxon>
    </lineage>
</organism>
<gene>
    <name evidence="2" type="ORF">EA797_19945</name>
</gene>
<accession>A0A3M2HJK3</accession>